<accession>A0A3B0YJ41</accession>
<evidence type="ECO:0000313" key="1">
    <source>
        <dbReference type="EMBL" id="VAW80935.1"/>
    </source>
</evidence>
<dbReference type="EMBL" id="UOFN01000135">
    <property type="protein sequence ID" value="VAW80935.1"/>
    <property type="molecule type" value="Genomic_DNA"/>
</dbReference>
<proteinExistence type="predicted"/>
<reference evidence="1" key="1">
    <citation type="submission" date="2018-06" db="EMBL/GenBank/DDBJ databases">
        <authorList>
            <person name="Zhirakovskaya E."/>
        </authorList>
    </citation>
    <scope>NUCLEOTIDE SEQUENCE</scope>
</reference>
<protein>
    <submittedName>
        <fullName evidence="1">Uncharacterized protein</fullName>
    </submittedName>
</protein>
<dbReference type="AlphaFoldDB" id="A0A3B0YJ41"/>
<gene>
    <name evidence="1" type="ORF">MNBD_GAMMA15-2208</name>
</gene>
<feature type="non-terminal residue" evidence="1">
    <location>
        <position position="26"/>
    </location>
</feature>
<sequence length="26" mass="2920">MVKTTPITTETLRRMKTDGEKIAVVT</sequence>
<organism evidence="1">
    <name type="scientific">hydrothermal vent metagenome</name>
    <dbReference type="NCBI Taxonomy" id="652676"/>
    <lineage>
        <taxon>unclassified sequences</taxon>
        <taxon>metagenomes</taxon>
        <taxon>ecological metagenomes</taxon>
    </lineage>
</organism>
<name>A0A3B0YJ41_9ZZZZ</name>